<accession>A0A7C9N2L4</accession>
<dbReference type="EMBL" id="WXEW01000003">
    <property type="protein sequence ID" value="NAS22454.1"/>
    <property type="molecule type" value="Genomic_DNA"/>
</dbReference>
<dbReference type="RefSeq" id="WP_161479823.1">
    <property type="nucleotide sequence ID" value="NZ_WXEW01000003.1"/>
</dbReference>
<dbReference type="Proteomes" id="UP000479526">
    <property type="component" value="Unassembled WGS sequence"/>
</dbReference>
<dbReference type="Pfam" id="PF07505">
    <property type="entry name" value="DUF5131"/>
    <property type="match status" value="1"/>
</dbReference>
<dbReference type="InterPro" id="IPR011101">
    <property type="entry name" value="DUF5131"/>
</dbReference>
<proteinExistence type="predicted"/>
<reference evidence="1 2" key="1">
    <citation type="submission" date="2020-01" db="EMBL/GenBank/DDBJ databases">
        <title>Herbidospora sp. NEAU-GS84 nov., a novel actinomycete isolated from soil.</title>
        <authorList>
            <person name="Han L."/>
        </authorList>
    </citation>
    <scope>NUCLEOTIDE SEQUENCE [LARGE SCALE GENOMIC DNA]</scope>
    <source>
        <strain evidence="1 2">NEAU-GS84</strain>
    </source>
</reference>
<organism evidence="1 2">
    <name type="scientific">Herbidospora solisilvae</name>
    <dbReference type="NCBI Taxonomy" id="2696284"/>
    <lineage>
        <taxon>Bacteria</taxon>
        <taxon>Bacillati</taxon>
        <taxon>Actinomycetota</taxon>
        <taxon>Actinomycetes</taxon>
        <taxon>Streptosporangiales</taxon>
        <taxon>Streptosporangiaceae</taxon>
        <taxon>Herbidospora</taxon>
    </lineage>
</organism>
<protein>
    <submittedName>
        <fullName evidence="1">DUF5131 family protein</fullName>
    </submittedName>
</protein>
<evidence type="ECO:0000313" key="1">
    <source>
        <dbReference type="EMBL" id="NAS22454.1"/>
    </source>
</evidence>
<name>A0A7C9N2L4_9ACTN</name>
<sequence>MGDRSSIEWTEATWNPVTGCTKVSAGCDNCYAEGIARRFAGTPAYPNGFGVTLRPERLPLPLRWKRPRRIFVNSMSDLFHDDVPDEFITQVFAVMAQASHHTFQILTKRHARMRAFLNDFCRCGSGHVAGVHLRSNMSWAGTPHSPTYVPGVDGNAVYFDRSWPLPNVWVGVSVEDQKHAELRIPALLETPAAVRFISAEPLLGPIDLRNLRARNGALIDALGGDVKTSDGRDVYSCCPSVLDWVIVGGESGRHARPMHPNWARSLRDQCATASASFHFKQWGEWGPAPWSVRIAEPSGGWKSADPAWLAAEKAKAEKRGATHHVSEDGHLYEPDHKTWSLERDSHGDYPGAVRRWGKKTAGRELDGRTWDEYPDFSKAVAA</sequence>
<evidence type="ECO:0000313" key="2">
    <source>
        <dbReference type="Proteomes" id="UP000479526"/>
    </source>
</evidence>
<comment type="caution">
    <text evidence="1">The sequence shown here is derived from an EMBL/GenBank/DDBJ whole genome shotgun (WGS) entry which is preliminary data.</text>
</comment>
<gene>
    <name evidence="1" type="ORF">GT755_12255</name>
</gene>
<keyword evidence="2" id="KW-1185">Reference proteome</keyword>
<dbReference type="AlphaFoldDB" id="A0A7C9N2L4"/>